<protein>
    <submittedName>
        <fullName evidence="17">TonB-dependent hemoglobin/transferrin/lactoferrin family receptor</fullName>
    </submittedName>
</protein>
<evidence type="ECO:0000256" key="13">
    <source>
        <dbReference type="SAM" id="MobiDB-lite"/>
    </source>
</evidence>
<gene>
    <name evidence="17" type="ORF">GJV18_15015</name>
</gene>
<keyword evidence="6 14" id="KW-0732">Signal</keyword>
<evidence type="ECO:0000256" key="10">
    <source>
        <dbReference type="PROSITE-ProRule" id="PRU01360"/>
    </source>
</evidence>
<evidence type="ECO:0000256" key="6">
    <source>
        <dbReference type="ARBA" id="ARBA00022729"/>
    </source>
</evidence>
<feature type="region of interest" description="Disordered" evidence="13">
    <location>
        <begin position="217"/>
        <end position="237"/>
    </location>
</feature>
<feature type="domain" description="TonB-dependent receptor plug" evidence="16">
    <location>
        <begin position="48"/>
        <end position="157"/>
    </location>
</feature>
<organism evidence="17 18">
    <name type="scientific">Pseudomonas xionganensis</name>
    <dbReference type="NCBI Taxonomy" id="2654845"/>
    <lineage>
        <taxon>Bacteria</taxon>
        <taxon>Pseudomonadati</taxon>
        <taxon>Pseudomonadota</taxon>
        <taxon>Gammaproteobacteria</taxon>
        <taxon>Pseudomonadales</taxon>
        <taxon>Pseudomonadaceae</taxon>
        <taxon>Pseudomonas</taxon>
    </lineage>
</organism>
<dbReference type="InterPro" id="IPR010916">
    <property type="entry name" value="TonB_box_CS"/>
</dbReference>
<keyword evidence="8 10" id="KW-0472">Membrane</keyword>
<dbReference type="CDD" id="cd01347">
    <property type="entry name" value="ligand_gated_channel"/>
    <property type="match status" value="1"/>
</dbReference>
<dbReference type="InterPro" id="IPR037066">
    <property type="entry name" value="Plug_dom_sf"/>
</dbReference>
<evidence type="ECO:0000256" key="3">
    <source>
        <dbReference type="ARBA" id="ARBA00022448"/>
    </source>
</evidence>
<evidence type="ECO:0000256" key="7">
    <source>
        <dbReference type="ARBA" id="ARBA00023077"/>
    </source>
</evidence>
<evidence type="ECO:0000259" key="15">
    <source>
        <dbReference type="Pfam" id="PF00593"/>
    </source>
</evidence>
<dbReference type="Pfam" id="PF07715">
    <property type="entry name" value="Plug"/>
    <property type="match status" value="1"/>
</dbReference>
<dbReference type="InterPro" id="IPR036942">
    <property type="entry name" value="Beta-barrel_TonB_sf"/>
</dbReference>
<name>A0A6I4KVB4_9PSED</name>
<comment type="subcellular location">
    <subcellularLocation>
        <location evidence="1 10">Cell outer membrane</location>
        <topology evidence="1 10">Multi-pass membrane protein</topology>
    </subcellularLocation>
</comment>
<keyword evidence="3 10" id="KW-0813">Transport</keyword>
<dbReference type="InterPro" id="IPR039426">
    <property type="entry name" value="TonB-dep_rcpt-like"/>
</dbReference>
<dbReference type="PANTHER" id="PTHR47752:SF1">
    <property type="entry name" value="HTH-TYPE TRANSCRIPTIONAL REPRESSOR FABR"/>
    <property type="match status" value="1"/>
</dbReference>
<sequence length="760" mass="83647">MPLRPPFAHRPLLALLLLSPSLLLAAEAPVSQFDTVTVTATRSEQTLDQVPNSVSVTSERDIDQKTLKNIKDLVRHEPGVSVGGSGSRFGLSGFSIRGIGGNRVLTQVDGVGVADAFSFGPFQSAQRNYVDLDTIRQVEIIRGPASSLYGSNAIGGAVSFLTKDARDYLDEGDDAYARLKSGYDGSDDSWQRSATFAARLGQVDGLLNLGRRSGQAVDSYGGRGGQGSGREQANPLDSQTDNLLAKIGWDYAEGGRLQLAYERYQDDVDSRLRSEEGVLSSTAIGPVMRSNSLITDSWTDDSTDRERFTLSHQLALDSLLADRLDWQLSQQSTETRQRSLQQRTVWTSMGAPTLPPPPAATLRERQRDSRYEEDLWAFNLALGKDLQLGDWQHELIYGLDLKRSKSRNLRLGSEVNRITGAPFVNPENFPLSDFPDPTSLHSALFVQDSISIGRWTLLPGLRYDHYSIKPKATAEYLNANRTEPNPPSFSDSAWSPKFGLTYQLDSAHSLFGQYAAGFRAPEAVDIFGEFSNPAHGYQTIANTSLKPETSHSLEAGLRGQYALGSLSASLFYNRYKDFIEQATVATAPLLTFQSVNLDRVDIRGAEFKGELYLDRLGLPGGTYALAGLAYAHGQDKGKNQPLNSIDPLKGVFGLGYREPSGRFGGELNWTLVAAKERIDRSEAASSRIGEQFRSPGYGVLDLNAWWQLNEQFSINGGLYNLTDKQYWQWGDVRGRASDDAGIGRYSQPGRHMAVNLIWEI</sequence>
<dbReference type="NCBIfam" id="TIGR01786">
    <property type="entry name" value="TonB-hemlactrns"/>
    <property type="match status" value="1"/>
</dbReference>
<dbReference type="PROSITE" id="PS00430">
    <property type="entry name" value="TONB_DEPENDENT_REC_1"/>
    <property type="match status" value="1"/>
</dbReference>
<dbReference type="PROSITE" id="PS52016">
    <property type="entry name" value="TONB_DEPENDENT_REC_3"/>
    <property type="match status" value="1"/>
</dbReference>
<evidence type="ECO:0000313" key="17">
    <source>
        <dbReference type="EMBL" id="MVW76630.1"/>
    </source>
</evidence>
<dbReference type="PANTHER" id="PTHR47752">
    <property type="entry name" value="HTH-TYPE TRANSCRIPTIONAL REPRESSOR FABR"/>
    <property type="match status" value="1"/>
</dbReference>
<dbReference type="Gene3D" id="2.170.130.10">
    <property type="entry name" value="TonB-dependent receptor, plug domain"/>
    <property type="match status" value="1"/>
</dbReference>
<dbReference type="InterPro" id="IPR010949">
    <property type="entry name" value="TonB_Hb/transfer/lactofer_rcpt"/>
</dbReference>
<feature type="signal peptide" evidence="14">
    <location>
        <begin position="1"/>
        <end position="25"/>
    </location>
</feature>
<evidence type="ECO:0000256" key="14">
    <source>
        <dbReference type="SAM" id="SignalP"/>
    </source>
</evidence>
<accession>A0A6I4KVB4</accession>
<dbReference type="EMBL" id="WKJZ01000003">
    <property type="protein sequence ID" value="MVW76630.1"/>
    <property type="molecule type" value="Genomic_DNA"/>
</dbReference>
<evidence type="ECO:0000256" key="4">
    <source>
        <dbReference type="ARBA" id="ARBA00022452"/>
    </source>
</evidence>
<dbReference type="InterPro" id="IPR000531">
    <property type="entry name" value="Beta-barrel_TonB"/>
</dbReference>
<dbReference type="NCBIfam" id="TIGR01785">
    <property type="entry name" value="TonB-hemin"/>
    <property type="match status" value="1"/>
</dbReference>
<evidence type="ECO:0000256" key="5">
    <source>
        <dbReference type="ARBA" id="ARBA00022692"/>
    </source>
</evidence>
<dbReference type="GO" id="GO:0015232">
    <property type="term" value="F:heme transmembrane transporter activity"/>
    <property type="evidence" value="ECO:0007669"/>
    <property type="project" value="InterPro"/>
</dbReference>
<keyword evidence="5 10" id="KW-0812">Transmembrane</keyword>
<evidence type="ECO:0000256" key="1">
    <source>
        <dbReference type="ARBA" id="ARBA00004571"/>
    </source>
</evidence>
<evidence type="ECO:0000313" key="18">
    <source>
        <dbReference type="Proteomes" id="UP000429555"/>
    </source>
</evidence>
<dbReference type="Proteomes" id="UP000429555">
    <property type="component" value="Unassembled WGS sequence"/>
</dbReference>
<dbReference type="SUPFAM" id="SSF56935">
    <property type="entry name" value="Porins"/>
    <property type="match status" value="1"/>
</dbReference>
<dbReference type="Gene3D" id="2.40.170.20">
    <property type="entry name" value="TonB-dependent receptor, beta-barrel domain"/>
    <property type="match status" value="1"/>
</dbReference>
<keyword evidence="7 11" id="KW-0798">TonB box</keyword>
<dbReference type="InterPro" id="IPR050692">
    <property type="entry name" value="HTH_transcr_repressor_FabR"/>
</dbReference>
<feature type="short sequence motif" description="TonB box" evidence="11">
    <location>
        <begin position="35"/>
        <end position="41"/>
    </location>
</feature>
<evidence type="ECO:0000256" key="12">
    <source>
        <dbReference type="RuleBase" id="RU003357"/>
    </source>
</evidence>
<feature type="chain" id="PRO_5026353768" evidence="14">
    <location>
        <begin position="26"/>
        <end position="760"/>
    </location>
</feature>
<dbReference type="RefSeq" id="WP_160347041.1">
    <property type="nucleotide sequence ID" value="NZ_WKJZ01000003.1"/>
</dbReference>
<dbReference type="GO" id="GO:0009279">
    <property type="term" value="C:cell outer membrane"/>
    <property type="evidence" value="ECO:0007669"/>
    <property type="project" value="UniProtKB-SubCell"/>
</dbReference>
<evidence type="ECO:0000256" key="8">
    <source>
        <dbReference type="ARBA" id="ARBA00023136"/>
    </source>
</evidence>
<dbReference type="InterPro" id="IPR011276">
    <property type="entry name" value="TonB_haem/Hb_rcpt"/>
</dbReference>
<evidence type="ECO:0000256" key="11">
    <source>
        <dbReference type="PROSITE-ProRule" id="PRU10143"/>
    </source>
</evidence>
<proteinExistence type="inferred from homology"/>
<comment type="caution">
    <text evidence="17">The sequence shown here is derived from an EMBL/GenBank/DDBJ whole genome shotgun (WGS) entry which is preliminary data.</text>
</comment>
<evidence type="ECO:0000256" key="9">
    <source>
        <dbReference type="ARBA" id="ARBA00023237"/>
    </source>
</evidence>
<feature type="domain" description="TonB-dependent receptor-like beta-barrel" evidence="15">
    <location>
        <begin position="252"/>
        <end position="721"/>
    </location>
</feature>
<reference evidence="17 18" key="1">
    <citation type="submission" date="2019-11" db="EMBL/GenBank/DDBJ databases">
        <title>Pseudomonas flavidum sp. nov., isolated from Baiyang Lake.</title>
        <authorList>
            <person name="Zhao Y."/>
        </authorList>
    </citation>
    <scope>NUCLEOTIDE SEQUENCE [LARGE SCALE GENOMIC DNA]</scope>
    <source>
        <strain evidence="18">R-22-3 w-18</strain>
    </source>
</reference>
<dbReference type="Pfam" id="PF00593">
    <property type="entry name" value="TonB_dep_Rec_b-barrel"/>
    <property type="match status" value="1"/>
</dbReference>
<dbReference type="InterPro" id="IPR012910">
    <property type="entry name" value="Plug_dom"/>
</dbReference>
<evidence type="ECO:0000256" key="2">
    <source>
        <dbReference type="ARBA" id="ARBA00009810"/>
    </source>
</evidence>
<keyword evidence="4 10" id="KW-1134">Transmembrane beta strand</keyword>
<keyword evidence="18" id="KW-1185">Reference proteome</keyword>
<comment type="similarity">
    <text evidence="2 10 12">Belongs to the TonB-dependent receptor family.</text>
</comment>
<evidence type="ECO:0000259" key="16">
    <source>
        <dbReference type="Pfam" id="PF07715"/>
    </source>
</evidence>
<keyword evidence="17" id="KW-0675">Receptor</keyword>
<keyword evidence="9 10" id="KW-0998">Cell outer membrane</keyword>
<dbReference type="AlphaFoldDB" id="A0A6I4KVB4"/>